<dbReference type="EMBL" id="KZ155771">
    <property type="protein sequence ID" value="OUS49216.1"/>
    <property type="molecule type" value="Genomic_DNA"/>
</dbReference>
<feature type="region of interest" description="Disordered" evidence="1">
    <location>
        <begin position="31"/>
        <end position="64"/>
    </location>
</feature>
<organism evidence="2">
    <name type="scientific">Ostreococcus tauri</name>
    <name type="common">Marine green alga</name>
    <dbReference type="NCBI Taxonomy" id="70448"/>
    <lineage>
        <taxon>Eukaryota</taxon>
        <taxon>Viridiplantae</taxon>
        <taxon>Chlorophyta</taxon>
        <taxon>Mamiellophyceae</taxon>
        <taxon>Mamiellales</taxon>
        <taxon>Bathycoccaceae</taxon>
        <taxon>Ostreococcus</taxon>
    </lineage>
</organism>
<accession>A0A1Y5IGK6</accession>
<feature type="compositionally biased region" description="Low complexity" evidence="1">
    <location>
        <begin position="31"/>
        <end position="43"/>
    </location>
</feature>
<evidence type="ECO:0000256" key="1">
    <source>
        <dbReference type="SAM" id="MobiDB-lite"/>
    </source>
</evidence>
<reference evidence="2" key="1">
    <citation type="submission" date="2017-04" db="EMBL/GenBank/DDBJ databases">
        <title>Population genomics of picophytoplankton unveils novel chromosome hypervariability.</title>
        <authorList>
            <consortium name="DOE Joint Genome Institute"/>
            <person name="Blanc-Mathieu R."/>
            <person name="Krasovec M."/>
            <person name="Hebrard M."/>
            <person name="Yau S."/>
            <person name="Desgranges E."/>
            <person name="Martin J."/>
            <person name="Schackwitz W."/>
            <person name="Kuo A."/>
            <person name="Salin G."/>
            <person name="Donnadieu C."/>
            <person name="Desdevises Y."/>
            <person name="Sanchez-Ferandin S."/>
            <person name="Moreau H."/>
            <person name="Rivals E."/>
            <person name="Grigoriev I.V."/>
            <person name="Grimsley N."/>
            <person name="Eyre-Walker A."/>
            <person name="Piganeau G."/>
        </authorList>
    </citation>
    <scope>NUCLEOTIDE SEQUENCE [LARGE SCALE GENOMIC DNA]</scope>
    <source>
        <strain evidence="2">RCC 1115</strain>
    </source>
</reference>
<dbReference type="Proteomes" id="UP000195557">
    <property type="component" value="Unassembled WGS sequence"/>
</dbReference>
<feature type="compositionally biased region" description="Polar residues" evidence="1">
    <location>
        <begin position="51"/>
        <end position="62"/>
    </location>
</feature>
<dbReference type="EMBL" id="KZ155773">
    <property type="protein sequence ID" value="OUS48698.1"/>
    <property type="molecule type" value="Genomic_DNA"/>
</dbReference>
<proteinExistence type="predicted"/>
<sequence length="110" mass="11934">MTTLSGATREPRTSARVNCFLKCNAVFTSRAPSARTPTATPTSLETLCAKGSTSSTPGTSERTLPEALLIVPPRRPTYERRTGRDSLNAAKCARARVSVQWLRAEIGKRL</sequence>
<evidence type="ECO:0000313" key="3">
    <source>
        <dbReference type="EMBL" id="OUS49216.1"/>
    </source>
</evidence>
<protein>
    <submittedName>
        <fullName evidence="2">Uncharacterized protein</fullName>
    </submittedName>
</protein>
<evidence type="ECO:0000313" key="2">
    <source>
        <dbReference type="EMBL" id="OUS48698.1"/>
    </source>
</evidence>
<name>A0A1Y5IGK6_OSTTA</name>
<gene>
    <name evidence="3" type="ORF">BE221DRAFT_66391</name>
    <name evidence="2" type="ORF">BE221DRAFT_68036</name>
</gene>
<dbReference type="AlphaFoldDB" id="A0A1Y5IGK6"/>